<dbReference type="Pfam" id="PF00076">
    <property type="entry name" value="RRM_1"/>
    <property type="match status" value="1"/>
</dbReference>
<dbReference type="CDD" id="cd12384">
    <property type="entry name" value="RRM_RBM24_RBM38_like"/>
    <property type="match status" value="1"/>
</dbReference>
<evidence type="ECO:0000313" key="2">
    <source>
        <dbReference type="Proteomes" id="UP000233551"/>
    </source>
</evidence>
<dbReference type="Gene3D" id="3.30.70.330">
    <property type="match status" value="1"/>
</dbReference>
<dbReference type="InterPro" id="IPR012677">
    <property type="entry name" value="Nucleotide-bd_a/b_plait_sf"/>
</dbReference>
<comment type="caution">
    <text evidence="1">The sequence shown here is derived from an EMBL/GenBank/DDBJ whole genome shotgun (WGS) entry which is preliminary data.</text>
</comment>
<protein>
    <submittedName>
        <fullName evidence="1">Uncharacterized protein</fullName>
    </submittedName>
</protein>
<dbReference type="EMBL" id="PGOL01001823">
    <property type="protein sequence ID" value="PKI53906.1"/>
    <property type="molecule type" value="Genomic_DNA"/>
</dbReference>
<dbReference type="SUPFAM" id="SSF54928">
    <property type="entry name" value="RNA-binding domain, RBD"/>
    <property type="match status" value="1"/>
</dbReference>
<dbReference type="OrthoDB" id="439808at2759"/>
<organism evidence="1 2">
    <name type="scientific">Punica granatum</name>
    <name type="common">Pomegranate</name>
    <dbReference type="NCBI Taxonomy" id="22663"/>
    <lineage>
        <taxon>Eukaryota</taxon>
        <taxon>Viridiplantae</taxon>
        <taxon>Streptophyta</taxon>
        <taxon>Embryophyta</taxon>
        <taxon>Tracheophyta</taxon>
        <taxon>Spermatophyta</taxon>
        <taxon>Magnoliopsida</taxon>
        <taxon>eudicotyledons</taxon>
        <taxon>Gunneridae</taxon>
        <taxon>Pentapetalae</taxon>
        <taxon>rosids</taxon>
        <taxon>malvids</taxon>
        <taxon>Myrtales</taxon>
        <taxon>Lythraceae</taxon>
        <taxon>Punica</taxon>
    </lineage>
</organism>
<gene>
    <name evidence="1" type="ORF">CRG98_025700</name>
</gene>
<accession>A0A2I0JE17</accession>
<dbReference type="Proteomes" id="UP000233551">
    <property type="component" value="Unassembled WGS sequence"/>
</dbReference>
<dbReference type="PANTHER" id="PTHR11176:SF22">
    <property type="entry name" value="RNA-BINDING PROTEIN 38-LIKE ISOFORM X1"/>
    <property type="match status" value="1"/>
</dbReference>
<dbReference type="STRING" id="22663.A0A2I0JE17"/>
<dbReference type="InterPro" id="IPR000504">
    <property type="entry name" value="RRM_dom"/>
</dbReference>
<dbReference type="PANTHER" id="PTHR11176">
    <property type="entry name" value="BOULE-RELATED"/>
    <property type="match status" value="1"/>
</dbReference>
<dbReference type="GeneID" id="116204691"/>
<proteinExistence type="predicted"/>
<dbReference type="SMART" id="SM00360">
    <property type="entry name" value="RRM"/>
    <property type="match status" value="1"/>
</dbReference>
<sequence length="260" mass="28430">MVDRNDGLGDTTFTKIFVGGLAWETRRDTMRCYFEQFGEILEAVVISDKNTGKSKGYGFVTFRDPESARRACENPCPVIDGRRANCNLASLGAQKNRPTATSLGGGMERFLQKPATSSSSFHGHSTYFHQTMPHSSYPYSYGYPGYSQDFFPMGYYNVYGAHHQQLPSYYASAGSGSGSGSHGFYLIYYPYYAHTGHTQYPKLAQYPVISQQFRNAVGFSSIPSSTSPLPVATARPMPVANMTVVGPGATGNVTEQKSSA</sequence>
<evidence type="ECO:0000313" key="1">
    <source>
        <dbReference type="EMBL" id="PKI53906.1"/>
    </source>
</evidence>
<dbReference type="PROSITE" id="PS50102">
    <property type="entry name" value="RRM"/>
    <property type="match status" value="1"/>
</dbReference>
<dbReference type="AlphaFoldDB" id="A0A2I0JE17"/>
<dbReference type="GO" id="GO:0003723">
    <property type="term" value="F:RNA binding"/>
    <property type="evidence" value="ECO:0007669"/>
    <property type="project" value="UniProtKB-UniRule"/>
</dbReference>
<reference evidence="1 2" key="1">
    <citation type="submission" date="2017-11" db="EMBL/GenBank/DDBJ databases">
        <title>De-novo sequencing of pomegranate (Punica granatum L.) genome.</title>
        <authorList>
            <person name="Akparov Z."/>
            <person name="Amiraslanov A."/>
            <person name="Hajiyeva S."/>
            <person name="Abbasov M."/>
            <person name="Kaur K."/>
            <person name="Hamwieh A."/>
            <person name="Solovyev V."/>
            <person name="Salamov A."/>
            <person name="Braich B."/>
            <person name="Kosarev P."/>
            <person name="Mahmoud A."/>
            <person name="Hajiyev E."/>
            <person name="Babayeva S."/>
            <person name="Izzatullayeva V."/>
            <person name="Mammadov A."/>
            <person name="Mammadov A."/>
            <person name="Sharifova S."/>
            <person name="Ojaghi J."/>
            <person name="Eynullazada K."/>
            <person name="Bayramov B."/>
            <person name="Abdulazimova A."/>
            <person name="Shahmuradov I."/>
        </authorList>
    </citation>
    <scope>NUCLEOTIDE SEQUENCE [LARGE SCALE GENOMIC DNA]</scope>
    <source>
        <strain evidence="2">cv. AG2017</strain>
        <tissue evidence="1">Leaf</tissue>
    </source>
</reference>
<keyword evidence="2" id="KW-1185">Reference proteome</keyword>
<name>A0A2I0JE17_PUNGR</name>
<dbReference type="InterPro" id="IPR035979">
    <property type="entry name" value="RBD_domain_sf"/>
</dbReference>